<dbReference type="Gene3D" id="3.40.630.10">
    <property type="entry name" value="Zn peptidases"/>
    <property type="match status" value="1"/>
</dbReference>
<dbReference type="GO" id="GO:0046872">
    <property type="term" value="F:metal ion binding"/>
    <property type="evidence" value="ECO:0007669"/>
    <property type="project" value="UniProtKB-KW"/>
</dbReference>
<keyword evidence="2 5" id="KW-0378">Hydrolase</keyword>
<dbReference type="PATRIC" id="fig|2033.6.peg.1298"/>
<dbReference type="EMBL" id="LDRT01000018">
    <property type="protein sequence ID" value="KTR96130.1"/>
    <property type="molecule type" value="Genomic_DNA"/>
</dbReference>
<dbReference type="Proteomes" id="UP000075025">
    <property type="component" value="Unassembled WGS sequence"/>
</dbReference>
<feature type="binding site" evidence="4">
    <location>
        <position position="283"/>
    </location>
    <ligand>
        <name>allantoate</name>
        <dbReference type="ChEBI" id="CHEBI:17536"/>
    </ligand>
</feature>
<proteinExistence type="inferred from homology"/>
<dbReference type="PIRSF" id="PIRSF001235">
    <property type="entry name" value="Amidase_carbamoylase"/>
    <property type="match status" value="1"/>
</dbReference>
<feature type="binding site" evidence="3">
    <location>
        <position position="86"/>
    </location>
    <ligand>
        <name>Zn(2+)</name>
        <dbReference type="ChEBI" id="CHEBI:29105"/>
        <label>2</label>
    </ligand>
</feature>
<feature type="binding site" evidence="4">
    <location>
        <position position="211"/>
    </location>
    <ligand>
        <name>allantoate</name>
        <dbReference type="ChEBI" id="CHEBI:17536"/>
    </ligand>
</feature>
<feature type="binding site" evidence="3">
    <location>
        <position position="86"/>
    </location>
    <ligand>
        <name>Zn(2+)</name>
        <dbReference type="ChEBI" id="CHEBI:29105"/>
        <label>1</label>
    </ligand>
</feature>
<organism evidence="5 6">
    <name type="scientific">Microbacterium testaceum</name>
    <name type="common">Aureobacterium testaceum</name>
    <name type="synonym">Brevibacterium testaceum</name>
    <dbReference type="NCBI Taxonomy" id="2033"/>
    <lineage>
        <taxon>Bacteria</taxon>
        <taxon>Bacillati</taxon>
        <taxon>Actinomycetota</taxon>
        <taxon>Actinomycetes</taxon>
        <taxon>Micrococcales</taxon>
        <taxon>Microbacteriaceae</taxon>
        <taxon>Microbacterium</taxon>
    </lineage>
</organism>
<gene>
    <name evidence="5" type="ORF">NS220_03400</name>
</gene>
<dbReference type="SUPFAM" id="SSF55031">
    <property type="entry name" value="Bacterial exopeptidase dimerisation domain"/>
    <property type="match status" value="1"/>
</dbReference>
<evidence type="ECO:0000256" key="4">
    <source>
        <dbReference type="PIRSR" id="PIRSR001235-2"/>
    </source>
</evidence>
<protein>
    <submittedName>
        <fullName evidence="5">Allantoate amidohydrolase</fullName>
    </submittedName>
</protein>
<dbReference type="OrthoDB" id="9808195at2"/>
<feature type="binding site" evidence="3">
    <location>
        <position position="121"/>
    </location>
    <ligand>
        <name>Zn(2+)</name>
        <dbReference type="ChEBI" id="CHEBI:29105"/>
        <label>2</label>
    </ligand>
</feature>
<name>A0A147F059_MICTE</name>
<comment type="caution">
    <text evidence="5">The sequence shown here is derived from an EMBL/GenBank/DDBJ whole genome shotgun (WGS) entry which is preliminary data.</text>
</comment>
<dbReference type="AlphaFoldDB" id="A0A147F059"/>
<dbReference type="PANTHER" id="PTHR32494">
    <property type="entry name" value="ALLANTOATE DEIMINASE-RELATED"/>
    <property type="match status" value="1"/>
</dbReference>
<comment type="cofactor">
    <cofactor evidence="3">
        <name>Zn(2+)</name>
        <dbReference type="ChEBI" id="CHEBI:29105"/>
    </cofactor>
    <text evidence="3">Binds 2 Zn(2+) ions per subunit.</text>
</comment>
<evidence type="ECO:0000313" key="5">
    <source>
        <dbReference type="EMBL" id="KTR96130.1"/>
    </source>
</evidence>
<evidence type="ECO:0000256" key="1">
    <source>
        <dbReference type="ARBA" id="ARBA00006153"/>
    </source>
</evidence>
<comment type="similarity">
    <text evidence="1">Belongs to the peptidase M20 family.</text>
</comment>
<accession>A0A147F059</accession>
<keyword evidence="3" id="KW-0862">Zinc</keyword>
<evidence type="ECO:0000256" key="3">
    <source>
        <dbReference type="PIRSR" id="PIRSR001235-1"/>
    </source>
</evidence>
<dbReference type="NCBIfam" id="NF006770">
    <property type="entry name" value="PRK09290.1-4"/>
    <property type="match status" value="1"/>
</dbReference>
<evidence type="ECO:0000256" key="2">
    <source>
        <dbReference type="ARBA" id="ARBA00022801"/>
    </source>
</evidence>
<dbReference type="PANTHER" id="PTHR32494:SF5">
    <property type="entry name" value="ALLANTOATE AMIDOHYDROLASE"/>
    <property type="match status" value="1"/>
</dbReference>
<dbReference type="RefSeq" id="WP_058622697.1">
    <property type="nucleotide sequence ID" value="NZ_LDRT01000018.1"/>
</dbReference>
<sequence length="400" mass="41243">MTAVTALLDAISGIGREPRSGGYARPVLSTAERDLRAWFVAEAEARGLSVEVDRNGILWAWWGMPGPGAVVTGSHLDSVPGGGAFDGPLGVAAALAAVDVLRGRGFAPARPLAIAVFPEEEGSRFGVACLGSRLLTGALSPDAARRLTDRDGDTLADVFAAGGIDPARIGPDPEALARVGVFVELHVEQGRGLIDLDRPFAVAESILGHGRFKVSVRGEGNHAGTTLMADRRDPLVAAAGMVGRIAELAGAVDDARATVGRFEPVPGGTNVIASSVDFWIDARHPDDAVTRRLVADIERSCVELAAARGCEAVLVEESWSPTVGFDPALARRLGAALGEAPHLRTGAGHDAGILASAVPTGMLFVRNPSGISHSPEEHVADADADASAAALADVLEDLLS</sequence>
<dbReference type="SUPFAM" id="SSF53187">
    <property type="entry name" value="Zn-dependent exopeptidases"/>
    <property type="match status" value="1"/>
</dbReference>
<dbReference type="InterPro" id="IPR002933">
    <property type="entry name" value="Peptidase_M20"/>
</dbReference>
<reference evidence="5 6" key="1">
    <citation type="journal article" date="2016" name="Front. Microbiol.">
        <title>Genomic Resource of Rice Seed Associated Bacteria.</title>
        <authorList>
            <person name="Midha S."/>
            <person name="Bansal K."/>
            <person name="Sharma S."/>
            <person name="Kumar N."/>
            <person name="Patil P.P."/>
            <person name="Chaudhry V."/>
            <person name="Patil P.B."/>
        </authorList>
    </citation>
    <scope>NUCLEOTIDE SEQUENCE [LARGE SCALE GENOMIC DNA]</scope>
    <source>
        <strain evidence="5 6">NS220</strain>
    </source>
</reference>
<keyword evidence="3" id="KW-0479">Metal-binding</keyword>
<dbReference type="Pfam" id="PF01546">
    <property type="entry name" value="Peptidase_M20"/>
    <property type="match status" value="1"/>
</dbReference>
<dbReference type="Gene3D" id="3.30.70.360">
    <property type="match status" value="1"/>
</dbReference>
<dbReference type="NCBIfam" id="TIGR01879">
    <property type="entry name" value="hydantase"/>
    <property type="match status" value="1"/>
</dbReference>
<feature type="binding site" evidence="3">
    <location>
        <position position="186"/>
    </location>
    <ligand>
        <name>Zn(2+)</name>
        <dbReference type="ChEBI" id="CHEBI:29105"/>
        <label>1</label>
    </ligand>
</feature>
<feature type="binding site" evidence="3">
    <location>
        <position position="75"/>
    </location>
    <ligand>
        <name>Zn(2+)</name>
        <dbReference type="ChEBI" id="CHEBI:29105"/>
        <label>1</label>
    </ligand>
</feature>
<evidence type="ECO:0000313" key="6">
    <source>
        <dbReference type="Proteomes" id="UP000075025"/>
    </source>
</evidence>
<dbReference type="InterPro" id="IPR036264">
    <property type="entry name" value="Bact_exopeptidase_dim_dom"/>
</dbReference>
<dbReference type="InterPro" id="IPR010158">
    <property type="entry name" value="Amidase_Cbmase"/>
</dbReference>
<feature type="binding site" evidence="4">
    <location>
        <position position="270"/>
    </location>
    <ligand>
        <name>allantoate</name>
        <dbReference type="ChEBI" id="CHEBI:17536"/>
    </ligand>
</feature>
<feature type="binding site" evidence="3">
    <location>
        <position position="373"/>
    </location>
    <ligand>
        <name>Zn(2+)</name>
        <dbReference type="ChEBI" id="CHEBI:29105"/>
        <label>2</label>
    </ligand>
</feature>
<dbReference type="GO" id="GO:0016813">
    <property type="term" value="F:hydrolase activity, acting on carbon-nitrogen (but not peptide) bonds, in linear amidines"/>
    <property type="evidence" value="ECO:0007669"/>
    <property type="project" value="InterPro"/>
</dbReference>